<feature type="domain" description="TRASH" evidence="6">
    <location>
        <begin position="956"/>
        <end position="988"/>
    </location>
</feature>
<evidence type="ECO:0000256" key="5">
    <source>
        <dbReference type="SAM" id="MobiDB-lite"/>
    </source>
</evidence>
<sequence>MSNEQGEGSEVTIETDMAELTEPVDHMGDHDTAVNVKREAAGSTLDGEHSNESEASSPPADSNASPVVASENSGISLKAERTEVKVDEPWEIPESSCVSLDACVTNTEENSVCIPCGPGDTDSGEVTDKPSDMDVDTIVNSGNSWNHMTEKQSDIDGLILDMNKDTRGEVCETVNAFSSEHSSNPVEMETEESQTYYPEKSFLQDEESNHEVVNVTHESAIHNVTVPEESIALSTMISETEVQGDVSAVEAMEDSVVSDNPSQKQGQADDEVDITEDLDSITENSPAIVEPARELDTDAYNRESMGEVEEVTKSDADSNELLNETDADALVDISESHATVEDSTVKDDIADEHSDIATATQIGLEAADNAEELPVEAVEPENVPKAFQVTEESNEKMYETDVKDIYDTPMEEPTHRTTSEHEEIPNVINSELEGLEEISHETNSDQEDPPNETNTDTPMEEPTNRTTSEHEEIPNVINSELEELEEISHETNSDQEDPPNETNTNNEHELPNEAKIEHKEPLNETKSEHEEPPNETNSELPEPLNETNSEHEKPAHEINIEHEEPPNETNSKHTPNCELDKEEIHNETSITVKIIETRKMAEDNVPEVQPLQKESSKDKITDEQDQLAGCLEFLAEDENNKEIKHSLVDGSNIETNGLSNSADSEAAEETTDLTSAIRSSRVKDEDERQLNDSNLKTENANSGNIRIDNNHDTHKVFDEDDVEVNFDDTVKEVISNESTQIENTVVASLENETEVIKDKEHNEDKTAIIHVNDAEHEKMDIDNDVDMPSSEKTKIDDTENSNDVTEGMEVIENSMEQMDESSNLSGEHTKHEESSSSDNVSVSAKEEKMKDEKSKDLQNSSETAASINDNSCSPKGDNASSLSSDDAMMIDLKDSSQSTNKLESLKSLETDSKDLAKPTIKEEKTDKEDDDVIAIKEEKKPPPKVLKSKMQKCIVCAKFGKCKYNIVRNGDIKHLCDDECFKRFRASPTTYLRQVEVTATLTPGDKIKATGASQAPVTPASAPTASEKLAAKLNEKAAMQQTQKDYKTCSVCQLINVRTAKPFLNWQGMDYCGEECLGKFQAGLSSTCSNCSTAIFQRNKTKYICNVGSELKHFCSEGCHADFLKKTKFCAYCNKDLSTVTNSFMAPVDDMGHFKDFCGQVCLQNFEIKNKEGGETTEGTKWKSVKVQAGNHSCAVCNRMAVPKHCLQQDNSSDKFSLLCSDPCLSAFKYANKIELSCCDQCGLSLNGDLANGQIVQFEGQQRRFCSFMCVNLFRTLNLKRVQCAWCSTKKNNFDMIERVDASNRFQLFCSLNCLSLYRVNLQATSNQ</sequence>
<feature type="non-terminal residue" evidence="7">
    <location>
        <position position="1"/>
    </location>
</feature>
<evidence type="ECO:0000256" key="3">
    <source>
        <dbReference type="ARBA" id="ARBA00022771"/>
    </source>
</evidence>
<dbReference type="InterPro" id="IPR051284">
    <property type="entry name" value="ZnF_MYMT-QRICH1"/>
</dbReference>
<accession>A0A9D4D526</accession>
<proteinExistence type="predicted"/>
<evidence type="ECO:0000313" key="8">
    <source>
        <dbReference type="Proteomes" id="UP000828390"/>
    </source>
</evidence>
<keyword evidence="8" id="KW-1185">Reference proteome</keyword>
<feature type="compositionally biased region" description="Basic and acidic residues" evidence="5">
    <location>
        <begin position="844"/>
        <end position="856"/>
    </location>
</feature>
<dbReference type="GO" id="GO:0008270">
    <property type="term" value="F:zinc ion binding"/>
    <property type="evidence" value="ECO:0007669"/>
    <property type="project" value="UniProtKB-KW"/>
</dbReference>
<feature type="compositionally biased region" description="Polar residues" evidence="5">
    <location>
        <begin position="857"/>
        <end position="884"/>
    </location>
</feature>
<feature type="domain" description="TRASH" evidence="6">
    <location>
        <begin position="1194"/>
        <end position="1232"/>
    </location>
</feature>
<dbReference type="Proteomes" id="UP000828390">
    <property type="component" value="Unassembled WGS sequence"/>
</dbReference>
<keyword evidence="4" id="KW-0862">Zinc</keyword>
<evidence type="ECO:0000259" key="6">
    <source>
        <dbReference type="SMART" id="SM00746"/>
    </source>
</evidence>
<feature type="region of interest" description="Disordered" evidence="5">
    <location>
        <begin position="279"/>
        <end position="320"/>
    </location>
</feature>
<dbReference type="SMART" id="SM00746">
    <property type="entry name" value="TRASH"/>
    <property type="match status" value="7"/>
</dbReference>
<feature type="compositionally biased region" description="Basic and acidic residues" evidence="5">
    <location>
        <begin position="903"/>
        <end position="929"/>
    </location>
</feature>
<feature type="compositionally biased region" description="Basic and acidic residues" evidence="5">
    <location>
        <begin position="681"/>
        <end position="690"/>
    </location>
</feature>
<reference evidence="7" key="2">
    <citation type="submission" date="2020-11" db="EMBL/GenBank/DDBJ databases">
        <authorList>
            <person name="McCartney M.A."/>
            <person name="Auch B."/>
            <person name="Kono T."/>
            <person name="Mallez S."/>
            <person name="Becker A."/>
            <person name="Gohl D.M."/>
            <person name="Silverstein K.A.T."/>
            <person name="Koren S."/>
            <person name="Bechman K.B."/>
            <person name="Herman A."/>
            <person name="Abrahante J.E."/>
            <person name="Garbe J."/>
        </authorList>
    </citation>
    <scope>NUCLEOTIDE SEQUENCE</scope>
    <source>
        <strain evidence="7">Duluth1</strain>
        <tissue evidence="7">Whole animal</tissue>
    </source>
</reference>
<dbReference type="Pfam" id="PF06467">
    <property type="entry name" value="zf-FCS"/>
    <property type="match status" value="1"/>
</dbReference>
<keyword evidence="3" id="KW-0863">Zinc-finger</keyword>
<dbReference type="EMBL" id="JAIWYP010000011">
    <property type="protein sequence ID" value="KAH3738297.1"/>
    <property type="molecule type" value="Genomic_DNA"/>
</dbReference>
<feature type="compositionally biased region" description="Basic and acidic residues" evidence="5">
    <location>
        <begin position="755"/>
        <end position="781"/>
    </location>
</feature>
<feature type="compositionally biased region" description="Basic and acidic residues" evidence="5">
    <location>
        <begin position="506"/>
        <end position="532"/>
    </location>
</feature>
<dbReference type="Pfam" id="PF24900">
    <property type="entry name" value="TRASH_ZMYM4"/>
    <property type="match status" value="1"/>
</dbReference>
<feature type="region of interest" description="Disordered" evidence="5">
    <location>
        <begin position="646"/>
        <end position="711"/>
    </location>
</feature>
<feature type="compositionally biased region" description="Low complexity" evidence="5">
    <location>
        <begin position="53"/>
        <end position="70"/>
    </location>
</feature>
<feature type="compositionally biased region" description="Polar residues" evidence="5">
    <location>
        <begin position="814"/>
        <end position="826"/>
    </location>
</feature>
<evidence type="ECO:0000256" key="2">
    <source>
        <dbReference type="ARBA" id="ARBA00022737"/>
    </source>
</evidence>
<gene>
    <name evidence="7" type="ORF">DPMN_044930</name>
</gene>
<feature type="region of interest" description="Disordered" evidence="5">
    <location>
        <begin position="597"/>
        <end position="623"/>
    </location>
</feature>
<evidence type="ECO:0000313" key="7">
    <source>
        <dbReference type="EMBL" id="KAH3738297.1"/>
    </source>
</evidence>
<feature type="compositionally biased region" description="Basic and acidic residues" evidence="5">
    <location>
        <begin position="23"/>
        <end position="52"/>
    </location>
</feature>
<feature type="domain" description="TRASH" evidence="6">
    <location>
        <begin position="1239"/>
        <end position="1278"/>
    </location>
</feature>
<feature type="compositionally biased region" description="Polar residues" evidence="5">
    <location>
        <begin position="652"/>
        <end position="663"/>
    </location>
</feature>
<feature type="domain" description="TRASH" evidence="6">
    <location>
        <begin position="1049"/>
        <end position="1084"/>
    </location>
</feature>
<feature type="region of interest" description="Disordered" evidence="5">
    <location>
        <begin position="332"/>
        <end position="351"/>
    </location>
</feature>
<feature type="compositionally biased region" description="Basic and acidic residues" evidence="5">
    <location>
        <begin position="291"/>
        <end position="316"/>
    </location>
</feature>
<comment type="caution">
    <text evidence="7">The sequence shown here is derived from an EMBL/GenBank/DDBJ whole genome shotgun (WGS) entry which is preliminary data.</text>
</comment>
<feature type="compositionally biased region" description="Basic and acidic residues" evidence="5">
    <location>
        <begin position="393"/>
        <end position="424"/>
    </location>
</feature>
<dbReference type="InterPro" id="IPR011017">
    <property type="entry name" value="TRASH_dom"/>
</dbReference>
<evidence type="ECO:0000256" key="4">
    <source>
        <dbReference type="ARBA" id="ARBA00022833"/>
    </source>
</evidence>
<dbReference type="PANTHER" id="PTHR45736:SF1">
    <property type="entry name" value="WITHOUT CHILDREN, ISOFORM B"/>
    <property type="match status" value="1"/>
</dbReference>
<keyword evidence="2" id="KW-0677">Repeat</keyword>
<protein>
    <recommendedName>
        <fullName evidence="6">TRASH domain-containing protein</fullName>
    </recommendedName>
</protein>
<name>A0A9D4D526_DREPO</name>
<feature type="region of interest" description="Disordered" evidence="5">
    <location>
        <begin position="367"/>
        <end position="585"/>
    </location>
</feature>
<feature type="compositionally biased region" description="Polar residues" evidence="5">
    <location>
        <begin position="691"/>
        <end position="704"/>
    </location>
</feature>
<feature type="region of interest" description="Disordered" evidence="5">
    <location>
        <begin position="755"/>
        <end position="929"/>
    </location>
</feature>
<reference evidence="7" key="1">
    <citation type="journal article" date="2019" name="bioRxiv">
        <title>The Genome of the Zebra Mussel, Dreissena polymorpha: A Resource for Invasive Species Research.</title>
        <authorList>
            <person name="McCartney M.A."/>
            <person name="Auch B."/>
            <person name="Kono T."/>
            <person name="Mallez S."/>
            <person name="Zhang Y."/>
            <person name="Obille A."/>
            <person name="Becker A."/>
            <person name="Abrahante J.E."/>
            <person name="Garbe J."/>
            <person name="Badalamenti J.P."/>
            <person name="Herman A."/>
            <person name="Mangelson H."/>
            <person name="Liachko I."/>
            <person name="Sullivan S."/>
            <person name="Sone E.D."/>
            <person name="Koren S."/>
            <person name="Silverstein K.A.T."/>
            <person name="Beckman K.B."/>
            <person name="Gohl D.M."/>
        </authorList>
    </citation>
    <scope>NUCLEOTIDE SEQUENCE</scope>
    <source>
        <strain evidence="7">Duluth1</strain>
        <tissue evidence="7">Whole animal</tissue>
    </source>
</reference>
<feature type="domain" description="TRASH" evidence="6">
    <location>
        <begin position="1088"/>
        <end position="1127"/>
    </location>
</feature>
<feature type="compositionally biased region" description="Basic and acidic residues" evidence="5">
    <location>
        <begin position="334"/>
        <end position="351"/>
    </location>
</feature>
<organism evidence="7 8">
    <name type="scientific">Dreissena polymorpha</name>
    <name type="common">Zebra mussel</name>
    <name type="synonym">Mytilus polymorpha</name>
    <dbReference type="NCBI Taxonomy" id="45954"/>
    <lineage>
        <taxon>Eukaryota</taxon>
        <taxon>Metazoa</taxon>
        <taxon>Spiralia</taxon>
        <taxon>Lophotrochozoa</taxon>
        <taxon>Mollusca</taxon>
        <taxon>Bivalvia</taxon>
        <taxon>Autobranchia</taxon>
        <taxon>Heteroconchia</taxon>
        <taxon>Euheterodonta</taxon>
        <taxon>Imparidentia</taxon>
        <taxon>Neoheterodontei</taxon>
        <taxon>Myida</taxon>
        <taxon>Dreissenoidea</taxon>
        <taxon>Dreissenidae</taxon>
        <taxon>Dreissena</taxon>
    </lineage>
</organism>
<feature type="region of interest" description="Disordered" evidence="5">
    <location>
        <begin position="110"/>
        <end position="133"/>
    </location>
</feature>
<feature type="compositionally biased region" description="Low complexity" evidence="5">
    <location>
        <begin position="375"/>
        <end position="386"/>
    </location>
</feature>
<dbReference type="InterPro" id="IPR010507">
    <property type="entry name" value="Znf_MYM"/>
</dbReference>
<feature type="region of interest" description="Disordered" evidence="5">
    <location>
        <begin position="1"/>
        <end position="80"/>
    </location>
</feature>
<dbReference type="PANTHER" id="PTHR45736">
    <property type="entry name" value="ZINC FINGER MYM-TYPE PROTEIN"/>
    <property type="match status" value="1"/>
</dbReference>
<evidence type="ECO:0000256" key="1">
    <source>
        <dbReference type="ARBA" id="ARBA00022723"/>
    </source>
</evidence>
<feature type="domain" description="TRASH" evidence="6">
    <location>
        <begin position="1130"/>
        <end position="1170"/>
    </location>
</feature>
<keyword evidence="1" id="KW-0479">Metal-binding</keyword>
<feature type="domain" description="TRASH" evidence="6">
    <location>
        <begin position="1284"/>
        <end position="1322"/>
    </location>
</feature>
<feature type="compositionally biased region" description="Basic and acidic residues" evidence="5">
    <location>
        <begin position="548"/>
        <end position="565"/>
    </location>
</feature>